<dbReference type="EMBL" id="GL883008">
    <property type="protein sequence ID" value="EGG22878.1"/>
    <property type="molecule type" value="Genomic_DNA"/>
</dbReference>
<sequence length="68" mass="8139">MSFYFFTIPHISIYIYKYKEKCDSHIVPDQLKFHDLIIQTNFNKTLLSKNGKIFNGNNSFCNERTEQD</sequence>
<name>F4PMY5_CACFS</name>
<dbReference type="Proteomes" id="UP000007797">
    <property type="component" value="Unassembled WGS sequence"/>
</dbReference>
<evidence type="ECO:0000313" key="1">
    <source>
        <dbReference type="EMBL" id="EGG22878.1"/>
    </source>
</evidence>
<gene>
    <name evidence="1" type="ORF">DFA_05008</name>
</gene>
<dbReference type="GeneID" id="14875074"/>
<dbReference type="KEGG" id="dfa:DFA_05008"/>
<dbReference type="RefSeq" id="XP_004360729.1">
    <property type="nucleotide sequence ID" value="XM_004360672.1"/>
</dbReference>
<protein>
    <submittedName>
        <fullName evidence="1">Uncharacterized protein</fullName>
    </submittedName>
</protein>
<evidence type="ECO:0000313" key="2">
    <source>
        <dbReference type="Proteomes" id="UP000007797"/>
    </source>
</evidence>
<reference evidence="2" key="1">
    <citation type="journal article" date="2011" name="Genome Res.">
        <title>Phylogeny-wide analysis of social amoeba genomes highlights ancient origins for complex intercellular communication.</title>
        <authorList>
            <person name="Heidel A.J."/>
            <person name="Lawal H.M."/>
            <person name="Felder M."/>
            <person name="Schilde C."/>
            <person name="Helps N.R."/>
            <person name="Tunggal B."/>
            <person name="Rivero F."/>
            <person name="John U."/>
            <person name="Schleicher M."/>
            <person name="Eichinger L."/>
            <person name="Platzer M."/>
            <person name="Noegel A.A."/>
            <person name="Schaap P."/>
            <person name="Gloeckner G."/>
        </authorList>
    </citation>
    <scope>NUCLEOTIDE SEQUENCE [LARGE SCALE GENOMIC DNA]</scope>
    <source>
        <strain evidence="2">SH3</strain>
    </source>
</reference>
<dbReference type="AlphaFoldDB" id="F4PMY5"/>
<organism evidence="1 2">
    <name type="scientific">Cavenderia fasciculata</name>
    <name type="common">Slime mold</name>
    <name type="synonym">Dictyostelium fasciculatum</name>
    <dbReference type="NCBI Taxonomy" id="261658"/>
    <lineage>
        <taxon>Eukaryota</taxon>
        <taxon>Amoebozoa</taxon>
        <taxon>Evosea</taxon>
        <taxon>Eumycetozoa</taxon>
        <taxon>Dictyostelia</taxon>
        <taxon>Acytosteliales</taxon>
        <taxon>Cavenderiaceae</taxon>
        <taxon>Cavenderia</taxon>
    </lineage>
</organism>
<keyword evidence="2" id="KW-1185">Reference proteome</keyword>
<accession>F4PMY5</accession>
<proteinExistence type="predicted"/>